<evidence type="ECO:0000313" key="16">
    <source>
        <dbReference type="EMBL" id="CAL5133954.1"/>
    </source>
</evidence>
<evidence type="ECO:0000256" key="1">
    <source>
        <dbReference type="ARBA" id="ARBA00022443"/>
    </source>
</evidence>
<dbReference type="PROSITE" id="PS00109">
    <property type="entry name" value="PROTEIN_KINASE_TYR"/>
    <property type="match status" value="1"/>
</dbReference>
<evidence type="ECO:0000256" key="3">
    <source>
        <dbReference type="ARBA" id="ARBA00022741"/>
    </source>
</evidence>
<evidence type="ECO:0000256" key="12">
    <source>
        <dbReference type="SAM" id="MobiDB-lite"/>
    </source>
</evidence>
<comment type="catalytic activity">
    <reaction evidence="7 11">
        <text>L-tyrosyl-[protein] + ATP = O-phospho-L-tyrosyl-[protein] + ADP + H(+)</text>
        <dbReference type="Rhea" id="RHEA:10596"/>
        <dbReference type="Rhea" id="RHEA-COMP:10136"/>
        <dbReference type="Rhea" id="RHEA-COMP:20101"/>
        <dbReference type="ChEBI" id="CHEBI:15378"/>
        <dbReference type="ChEBI" id="CHEBI:30616"/>
        <dbReference type="ChEBI" id="CHEBI:46858"/>
        <dbReference type="ChEBI" id="CHEBI:61978"/>
        <dbReference type="ChEBI" id="CHEBI:456216"/>
        <dbReference type="EC" id="2.7.10.2"/>
    </reaction>
</comment>
<evidence type="ECO:0000256" key="6">
    <source>
        <dbReference type="ARBA" id="ARBA00023137"/>
    </source>
</evidence>
<organism evidence="16 17">
    <name type="scientific">Calicophoron daubneyi</name>
    <name type="common">Rumen fluke</name>
    <name type="synonym">Paramphistomum daubneyi</name>
    <dbReference type="NCBI Taxonomy" id="300641"/>
    <lineage>
        <taxon>Eukaryota</taxon>
        <taxon>Metazoa</taxon>
        <taxon>Spiralia</taxon>
        <taxon>Lophotrochozoa</taxon>
        <taxon>Platyhelminthes</taxon>
        <taxon>Trematoda</taxon>
        <taxon>Digenea</taxon>
        <taxon>Plagiorchiida</taxon>
        <taxon>Pronocephalata</taxon>
        <taxon>Paramphistomoidea</taxon>
        <taxon>Paramphistomidae</taxon>
        <taxon>Calicophoron</taxon>
    </lineage>
</organism>
<dbReference type="PANTHER" id="PTHR24418">
    <property type="entry name" value="TYROSINE-PROTEIN KINASE"/>
    <property type="match status" value="1"/>
</dbReference>
<name>A0AAV2TCT4_CALDB</name>
<dbReference type="GO" id="GO:0005524">
    <property type="term" value="F:ATP binding"/>
    <property type="evidence" value="ECO:0007669"/>
    <property type="project" value="UniProtKB-UniRule"/>
</dbReference>
<protein>
    <recommendedName>
        <fullName evidence="11">Tyrosine-protein kinase</fullName>
        <ecNumber evidence="11">2.7.10.2</ecNumber>
    </recommendedName>
</protein>
<dbReference type="Gene3D" id="1.10.510.10">
    <property type="entry name" value="Transferase(Phosphotransferase) domain 1"/>
    <property type="match status" value="1"/>
</dbReference>
<reference evidence="16" key="1">
    <citation type="submission" date="2024-06" db="EMBL/GenBank/DDBJ databases">
        <authorList>
            <person name="Liu X."/>
            <person name="Lenzi L."/>
            <person name="Haldenby T S."/>
            <person name="Uol C."/>
        </authorList>
    </citation>
    <scope>NUCLEOTIDE SEQUENCE</scope>
</reference>
<evidence type="ECO:0000256" key="10">
    <source>
        <dbReference type="PROSITE-ProRule" id="PRU10141"/>
    </source>
</evidence>
<dbReference type="InterPro" id="IPR000719">
    <property type="entry name" value="Prot_kinase_dom"/>
</dbReference>
<evidence type="ECO:0000259" key="13">
    <source>
        <dbReference type="PROSITE" id="PS50001"/>
    </source>
</evidence>
<feature type="region of interest" description="Disordered" evidence="12">
    <location>
        <begin position="402"/>
        <end position="456"/>
    </location>
</feature>
<dbReference type="InterPro" id="IPR001452">
    <property type="entry name" value="SH3_domain"/>
</dbReference>
<feature type="region of interest" description="Disordered" evidence="12">
    <location>
        <begin position="121"/>
        <end position="140"/>
    </location>
</feature>
<evidence type="ECO:0000259" key="14">
    <source>
        <dbReference type="PROSITE" id="PS50002"/>
    </source>
</evidence>
<gene>
    <name evidence="16" type="ORF">CDAUBV1_LOCUS7166</name>
</gene>
<proteinExistence type="inferred from homology"/>
<dbReference type="SMART" id="SM00326">
    <property type="entry name" value="SH3"/>
    <property type="match status" value="1"/>
</dbReference>
<dbReference type="SUPFAM" id="SSF50044">
    <property type="entry name" value="SH3-domain"/>
    <property type="match status" value="1"/>
</dbReference>
<dbReference type="PROSITE" id="PS00107">
    <property type="entry name" value="PROTEIN_KINASE_ATP"/>
    <property type="match status" value="1"/>
</dbReference>
<keyword evidence="4 11" id="KW-0418">Kinase</keyword>
<feature type="compositionally biased region" description="Polar residues" evidence="12">
    <location>
        <begin position="629"/>
        <end position="641"/>
    </location>
</feature>
<dbReference type="Pfam" id="PF07714">
    <property type="entry name" value="PK_Tyr_Ser-Thr"/>
    <property type="match status" value="2"/>
</dbReference>
<keyword evidence="5 10" id="KW-0067">ATP-binding</keyword>
<dbReference type="InterPro" id="IPR036860">
    <property type="entry name" value="SH2_dom_sf"/>
</dbReference>
<evidence type="ECO:0000256" key="7">
    <source>
        <dbReference type="ARBA" id="ARBA00051245"/>
    </source>
</evidence>
<dbReference type="InterPro" id="IPR011009">
    <property type="entry name" value="Kinase-like_dom_sf"/>
</dbReference>
<evidence type="ECO:0000256" key="2">
    <source>
        <dbReference type="ARBA" id="ARBA00022679"/>
    </source>
</evidence>
<feature type="region of interest" description="Disordered" evidence="12">
    <location>
        <begin position="629"/>
        <end position="652"/>
    </location>
</feature>
<dbReference type="Gene3D" id="3.30.505.10">
    <property type="entry name" value="SH2 domain"/>
    <property type="match status" value="1"/>
</dbReference>
<dbReference type="EC" id="2.7.10.2" evidence="11"/>
<dbReference type="InterPro" id="IPR017441">
    <property type="entry name" value="Protein_kinase_ATP_BS"/>
</dbReference>
<dbReference type="FunFam" id="1.10.510.10:FF:001927">
    <property type="entry name" value="Receptor protein-tyrosine kinase"/>
    <property type="match status" value="1"/>
</dbReference>
<dbReference type="InterPro" id="IPR050198">
    <property type="entry name" value="Non-receptor_tyrosine_kinases"/>
</dbReference>
<dbReference type="EMBL" id="CAXLJL010000168">
    <property type="protein sequence ID" value="CAL5133954.1"/>
    <property type="molecule type" value="Genomic_DNA"/>
</dbReference>
<evidence type="ECO:0000256" key="8">
    <source>
        <dbReference type="PROSITE-ProRule" id="PRU00191"/>
    </source>
</evidence>
<dbReference type="InterPro" id="IPR000980">
    <property type="entry name" value="SH2"/>
</dbReference>
<evidence type="ECO:0000256" key="5">
    <source>
        <dbReference type="ARBA" id="ARBA00022840"/>
    </source>
</evidence>
<feature type="domain" description="SH2" evidence="13">
    <location>
        <begin position="80"/>
        <end position="227"/>
    </location>
</feature>
<dbReference type="InterPro" id="IPR036028">
    <property type="entry name" value="SH3-like_dom_sf"/>
</dbReference>
<dbReference type="SMART" id="SM00252">
    <property type="entry name" value="SH2"/>
    <property type="match status" value="1"/>
</dbReference>
<keyword evidence="3 10" id="KW-0547">Nucleotide-binding</keyword>
<keyword evidence="2 11" id="KW-0808">Transferase</keyword>
<feature type="domain" description="SH3" evidence="14">
    <location>
        <begin position="9"/>
        <end position="70"/>
    </location>
</feature>
<dbReference type="PROSITE" id="PS50002">
    <property type="entry name" value="SH3"/>
    <property type="match status" value="1"/>
</dbReference>
<evidence type="ECO:0000313" key="17">
    <source>
        <dbReference type="Proteomes" id="UP001497525"/>
    </source>
</evidence>
<dbReference type="AlphaFoldDB" id="A0AAV2TCT4"/>
<dbReference type="InterPro" id="IPR020635">
    <property type="entry name" value="Tyr_kinase_cat_dom"/>
</dbReference>
<dbReference type="PRINTS" id="PR00401">
    <property type="entry name" value="SH2DOMAIN"/>
</dbReference>
<evidence type="ECO:0000256" key="9">
    <source>
        <dbReference type="PROSITE-ProRule" id="PRU00192"/>
    </source>
</evidence>
<evidence type="ECO:0000256" key="11">
    <source>
        <dbReference type="RuleBase" id="RU362096"/>
    </source>
</evidence>
<feature type="binding site" evidence="10">
    <location>
        <position position="285"/>
    </location>
    <ligand>
        <name>ATP</name>
        <dbReference type="ChEBI" id="CHEBI:30616"/>
    </ligand>
</feature>
<dbReference type="PROSITE" id="PS50001">
    <property type="entry name" value="SH2"/>
    <property type="match status" value="1"/>
</dbReference>
<feature type="domain" description="Protein kinase" evidence="15">
    <location>
        <begin position="250"/>
        <end position="565"/>
    </location>
</feature>
<keyword evidence="6 11" id="KW-0829">Tyrosine-protein kinase</keyword>
<comment type="similarity">
    <text evidence="11">Belongs to the protein kinase superfamily. Tyr protein kinase family.</text>
</comment>
<dbReference type="Gene3D" id="3.30.200.20">
    <property type="entry name" value="Phosphorylase Kinase, domain 1"/>
    <property type="match status" value="1"/>
</dbReference>
<dbReference type="Proteomes" id="UP001497525">
    <property type="component" value="Unassembled WGS sequence"/>
</dbReference>
<dbReference type="InterPro" id="IPR001245">
    <property type="entry name" value="Ser-Thr/Tyr_kinase_cat_dom"/>
</dbReference>
<dbReference type="Gene3D" id="2.30.30.40">
    <property type="entry name" value="SH3 Domains"/>
    <property type="match status" value="1"/>
</dbReference>
<dbReference type="SUPFAM" id="SSF55550">
    <property type="entry name" value="SH2 domain"/>
    <property type="match status" value="1"/>
</dbReference>
<dbReference type="SMART" id="SM00219">
    <property type="entry name" value="TyrKc"/>
    <property type="match status" value="1"/>
</dbReference>
<feature type="compositionally biased region" description="Polar residues" evidence="12">
    <location>
        <begin position="402"/>
        <end position="411"/>
    </location>
</feature>
<dbReference type="Pfam" id="PF00018">
    <property type="entry name" value="SH3_1"/>
    <property type="match status" value="1"/>
</dbReference>
<dbReference type="GO" id="GO:0004715">
    <property type="term" value="F:non-membrane spanning protein tyrosine kinase activity"/>
    <property type="evidence" value="ECO:0007669"/>
    <property type="project" value="UniProtKB-EC"/>
</dbReference>
<dbReference type="SUPFAM" id="SSF56112">
    <property type="entry name" value="Protein kinase-like (PK-like)"/>
    <property type="match status" value="1"/>
</dbReference>
<comment type="caution">
    <text evidence="16">The sequence shown here is derived from an EMBL/GenBank/DDBJ whole genome shotgun (WGS) entry which is preliminary data.</text>
</comment>
<sequence>MAQSGVAYKPGDVVSANYTFKKDKNEDLSFFRNDKLKIINIAKDPNWAHAKNSLGETGLIPLNYVQLSNTPSQNLKRHSWYHGRISRPESERILSGLPVGSFLIRDSDLFTGDLTLCVVGPPTPGGQPNKVDATDGRPGETSVGGICGGPLHPAGTGTTTTNVQHYHIIRKELRDDQLQTDCSNPVSGKPTTHYSLDEYDWFTNLPDLIQYYSVPDSGLVASLVHPVPDVQRTRLEQLRRSGWMLSRKDISLGDQIGRGEFGEVLKATYKGRQVAVKIYKKTACKLAITYEALLMTKLNHPNLVAFVGLVFEPDEEIIYLVTEYLPHGNLLTYLHSRTRDEVNERDKLQFSVDCCRGLTYLEERGIIHRDIAARNILLSGDSPRMVAKVADFGMARDVHNTNPLIVQSPQPTSAPPSYPGRTSPLNTRLNPPPPFTSDHSSHPSPSPSSDPDAPCTFEPLVLHDSAAIPVKWTAPEAVRKRVFSNKSDVWSFGILLWEIYSYGRIPYPRMMANQALRQIAAGYRMKAPEGCPPEIYDLMRRTWQLNPEDRPTFATILRELVHRLDDEHRIPDHTGPDKRCSPLSHLLMRTKDGGDPWLPKQPDCGLISDNPLESISDCYDLIDDVPAHSTSDSRQRLASSSRPDHSLMSRSFTSTTGGCTGVGKCGGQSISSKLISPGDGKSNTFCLPKFERFKL</sequence>
<dbReference type="PROSITE" id="PS50011">
    <property type="entry name" value="PROTEIN_KINASE_DOM"/>
    <property type="match status" value="1"/>
</dbReference>
<dbReference type="Pfam" id="PF00017">
    <property type="entry name" value="SH2"/>
    <property type="match status" value="1"/>
</dbReference>
<evidence type="ECO:0000259" key="15">
    <source>
        <dbReference type="PROSITE" id="PS50011"/>
    </source>
</evidence>
<accession>A0AAV2TCT4</accession>
<dbReference type="InterPro" id="IPR008266">
    <property type="entry name" value="Tyr_kinase_AS"/>
</dbReference>
<keyword evidence="8" id="KW-0727">SH2 domain</keyword>
<evidence type="ECO:0000256" key="4">
    <source>
        <dbReference type="ARBA" id="ARBA00022777"/>
    </source>
</evidence>
<keyword evidence="1 9" id="KW-0728">SH3 domain</keyword>